<evidence type="ECO:0000256" key="6">
    <source>
        <dbReference type="SAM" id="MobiDB-lite"/>
    </source>
</evidence>
<dbReference type="InterPro" id="IPR036093">
    <property type="entry name" value="NAC_dom_sf"/>
</dbReference>
<name>A0A8T2CC35_ARASU</name>
<keyword evidence="4" id="KW-0804">Transcription</keyword>
<keyword evidence="3" id="KW-0238">DNA-binding</keyword>
<dbReference type="GO" id="GO:0005634">
    <property type="term" value="C:nucleus"/>
    <property type="evidence" value="ECO:0007669"/>
    <property type="project" value="UniProtKB-SubCell"/>
</dbReference>
<dbReference type="GO" id="GO:0003677">
    <property type="term" value="F:DNA binding"/>
    <property type="evidence" value="ECO:0007669"/>
    <property type="project" value="UniProtKB-KW"/>
</dbReference>
<accession>A0A8T2CC35</accession>
<proteinExistence type="predicted"/>
<feature type="region of interest" description="Disordered" evidence="6">
    <location>
        <begin position="211"/>
        <end position="249"/>
    </location>
</feature>
<protein>
    <submittedName>
        <fullName evidence="8">NAC domain</fullName>
    </submittedName>
</protein>
<evidence type="ECO:0000256" key="3">
    <source>
        <dbReference type="ARBA" id="ARBA00023125"/>
    </source>
</evidence>
<dbReference type="EMBL" id="JAEFBJ010000006">
    <property type="protein sequence ID" value="KAG7595692.1"/>
    <property type="molecule type" value="Genomic_DNA"/>
</dbReference>
<evidence type="ECO:0000256" key="2">
    <source>
        <dbReference type="ARBA" id="ARBA00023015"/>
    </source>
</evidence>
<dbReference type="Gene3D" id="2.170.150.80">
    <property type="entry name" value="NAC domain"/>
    <property type="match status" value="1"/>
</dbReference>
<evidence type="ECO:0000256" key="1">
    <source>
        <dbReference type="ARBA" id="ARBA00004123"/>
    </source>
</evidence>
<feature type="domain" description="NAC" evidence="7">
    <location>
        <begin position="4"/>
        <end position="156"/>
    </location>
</feature>
<evidence type="ECO:0000313" key="9">
    <source>
        <dbReference type="Proteomes" id="UP000694251"/>
    </source>
</evidence>
<organism evidence="8 9">
    <name type="scientific">Arabidopsis suecica</name>
    <name type="common">Swedish thale-cress</name>
    <name type="synonym">Cardaminopsis suecica</name>
    <dbReference type="NCBI Taxonomy" id="45249"/>
    <lineage>
        <taxon>Eukaryota</taxon>
        <taxon>Viridiplantae</taxon>
        <taxon>Streptophyta</taxon>
        <taxon>Embryophyta</taxon>
        <taxon>Tracheophyta</taxon>
        <taxon>Spermatophyta</taxon>
        <taxon>Magnoliopsida</taxon>
        <taxon>eudicotyledons</taxon>
        <taxon>Gunneridae</taxon>
        <taxon>Pentapetalae</taxon>
        <taxon>rosids</taxon>
        <taxon>malvids</taxon>
        <taxon>Brassicales</taxon>
        <taxon>Brassicaceae</taxon>
        <taxon>Camelineae</taxon>
        <taxon>Arabidopsis</taxon>
    </lineage>
</organism>
<evidence type="ECO:0000256" key="5">
    <source>
        <dbReference type="ARBA" id="ARBA00023242"/>
    </source>
</evidence>
<reference evidence="8 9" key="1">
    <citation type="submission" date="2020-12" db="EMBL/GenBank/DDBJ databases">
        <title>Concerted genomic and epigenomic changes stabilize Arabidopsis allopolyploids.</title>
        <authorList>
            <person name="Chen Z."/>
        </authorList>
    </citation>
    <scope>NUCLEOTIDE SEQUENCE [LARGE SCALE GENOMIC DNA]</scope>
    <source>
        <strain evidence="8">As9502</strain>
        <tissue evidence="8">Leaf</tissue>
    </source>
</reference>
<sequence length="281" mass="32203">MKILPVGSRFCPTDLGLVRLYLRNKVERNQSSFITTMDIHQDYPWLLPHVNNPLFNNNEWYYFVPLTERGGKILSVHRKVAARGGSEGGTWRSNDGKKEIKDGHMQKGDGLRASDDLQKVVLCRIRYKKEANVNEFGLVNHQAHQTQDALTGFADQLEMMLEGQEDREQKEEADLTGFADSLETMLEGQEDHEQPEDADLTGFADSLETMLEGHEDREQPEEAELTVTQQQQQQQQQQQRQEDCDVTQEQEKDDVMVLINNPNDALALGNYEIIDLTRVDK</sequence>
<dbReference type="Pfam" id="PF02365">
    <property type="entry name" value="NAM"/>
    <property type="match status" value="1"/>
</dbReference>
<dbReference type="PROSITE" id="PS51005">
    <property type="entry name" value="NAC"/>
    <property type="match status" value="1"/>
</dbReference>
<evidence type="ECO:0000256" key="4">
    <source>
        <dbReference type="ARBA" id="ARBA00023163"/>
    </source>
</evidence>
<feature type="compositionally biased region" description="Basic and acidic residues" evidence="6">
    <location>
        <begin position="94"/>
        <end position="109"/>
    </location>
</feature>
<dbReference type="GO" id="GO:0006355">
    <property type="term" value="P:regulation of DNA-templated transcription"/>
    <property type="evidence" value="ECO:0007669"/>
    <property type="project" value="InterPro"/>
</dbReference>
<comment type="caution">
    <text evidence="8">The sequence shown here is derived from an EMBL/GenBank/DDBJ whole genome shotgun (WGS) entry which is preliminary data.</text>
</comment>
<dbReference type="PANTHER" id="PTHR31989">
    <property type="entry name" value="NAC DOMAIN-CONTAINING PROTEIN 82-RELATED"/>
    <property type="match status" value="1"/>
</dbReference>
<dbReference type="AlphaFoldDB" id="A0A8T2CC35"/>
<dbReference type="SUPFAM" id="SSF101941">
    <property type="entry name" value="NAC domain"/>
    <property type="match status" value="1"/>
</dbReference>
<dbReference type="OrthoDB" id="1113012at2759"/>
<comment type="subcellular location">
    <subcellularLocation>
        <location evidence="1">Nucleus</location>
    </subcellularLocation>
</comment>
<evidence type="ECO:0000313" key="8">
    <source>
        <dbReference type="EMBL" id="KAG7595692.1"/>
    </source>
</evidence>
<gene>
    <name evidence="8" type="ORF">ISN44_As06g002550</name>
</gene>
<dbReference type="InterPro" id="IPR003441">
    <property type="entry name" value="NAC-dom"/>
</dbReference>
<keyword evidence="2" id="KW-0805">Transcription regulation</keyword>
<evidence type="ECO:0000259" key="7">
    <source>
        <dbReference type="PROSITE" id="PS51005"/>
    </source>
</evidence>
<feature type="compositionally biased region" description="Low complexity" evidence="6">
    <location>
        <begin position="229"/>
        <end position="239"/>
    </location>
</feature>
<dbReference type="Proteomes" id="UP000694251">
    <property type="component" value="Chromosome 6"/>
</dbReference>
<feature type="region of interest" description="Disordered" evidence="6">
    <location>
        <begin position="84"/>
        <end position="109"/>
    </location>
</feature>
<keyword evidence="9" id="KW-1185">Reference proteome</keyword>
<keyword evidence="5" id="KW-0539">Nucleus</keyword>